<dbReference type="Proteomes" id="UP000224567">
    <property type="component" value="Unassembled WGS sequence"/>
</dbReference>
<dbReference type="STRING" id="33114.A0A2G2XDY9"/>
<keyword evidence="4" id="KW-1185">Reference proteome</keyword>
<feature type="region of interest" description="Disordered" evidence="1">
    <location>
        <begin position="149"/>
        <end position="224"/>
    </location>
</feature>
<dbReference type="OrthoDB" id="1750186at2759"/>
<dbReference type="EMBL" id="MLFT02000002">
    <property type="protein sequence ID" value="PHT55713.1"/>
    <property type="molecule type" value="Genomic_DNA"/>
</dbReference>
<sequence length="224" mass="26074">MVPGTLKTIHAFSTLSFLTLMINPDSRNSRPIPVPVDFVRVHDMNNSDRERMYDRLLEDGFINPRFIDGVESFVEFAKIHPECMDGEKLRSPCNKNHRKCRNKIILDEFTLMIHLGNNGFVPNYYRWNHRGESYIPGPSVFGNHQEEALASGGRGGREKKDEDEDGDRDKDEDEDENEDEDEDGDEDADDDKDDDDNDDDNDDHDDDNEEEEECELHKKKRRRI</sequence>
<comment type="caution">
    <text evidence="3">The sequence shown here is derived from an EMBL/GenBank/DDBJ whole genome shotgun (WGS) entry which is preliminary data.</text>
</comment>
<proteinExistence type="predicted"/>
<dbReference type="InterPro" id="IPR029480">
    <property type="entry name" value="Transpos_assoc"/>
</dbReference>
<name>A0A2G2XDY9_CAPBA</name>
<accession>A0A2G2XDY9</accession>
<reference evidence="3 4" key="1">
    <citation type="journal article" date="2017" name="Genome Biol.">
        <title>New reference genome sequences of hot pepper reveal the massive evolution of plant disease-resistance genes by retroduplication.</title>
        <authorList>
            <person name="Kim S."/>
            <person name="Park J."/>
            <person name="Yeom S.I."/>
            <person name="Kim Y.M."/>
            <person name="Seo E."/>
            <person name="Kim K.T."/>
            <person name="Kim M.S."/>
            <person name="Lee J.M."/>
            <person name="Cheong K."/>
            <person name="Shin H.S."/>
            <person name="Kim S.B."/>
            <person name="Han K."/>
            <person name="Lee J."/>
            <person name="Park M."/>
            <person name="Lee H.A."/>
            <person name="Lee H.Y."/>
            <person name="Lee Y."/>
            <person name="Oh S."/>
            <person name="Lee J.H."/>
            <person name="Choi E."/>
            <person name="Choi E."/>
            <person name="Lee S.E."/>
            <person name="Jeon J."/>
            <person name="Kim H."/>
            <person name="Choi G."/>
            <person name="Song H."/>
            <person name="Lee J."/>
            <person name="Lee S.C."/>
            <person name="Kwon J.K."/>
            <person name="Lee H.Y."/>
            <person name="Koo N."/>
            <person name="Hong Y."/>
            <person name="Kim R.W."/>
            <person name="Kang W.H."/>
            <person name="Huh J.H."/>
            <person name="Kang B.C."/>
            <person name="Yang T.J."/>
            <person name="Lee Y.H."/>
            <person name="Bennetzen J.L."/>
            <person name="Choi D."/>
        </authorList>
    </citation>
    <scope>NUCLEOTIDE SEQUENCE [LARGE SCALE GENOMIC DNA]</scope>
    <source>
        <strain evidence="4">cv. PBC81</strain>
    </source>
</reference>
<protein>
    <recommendedName>
        <fullName evidence="2">Transposase-associated domain-containing protein</fullName>
    </recommendedName>
</protein>
<evidence type="ECO:0000313" key="4">
    <source>
        <dbReference type="Proteomes" id="UP000224567"/>
    </source>
</evidence>
<dbReference type="AlphaFoldDB" id="A0A2G2XDY9"/>
<reference evidence="4" key="2">
    <citation type="journal article" date="2017" name="J. Anim. Genet.">
        <title>Multiple reference genome sequences of hot pepper reveal the massive evolution of plant disease resistance genes by retroduplication.</title>
        <authorList>
            <person name="Kim S."/>
            <person name="Park J."/>
            <person name="Yeom S.-I."/>
            <person name="Kim Y.-M."/>
            <person name="Seo E."/>
            <person name="Kim K.-T."/>
            <person name="Kim M.-S."/>
            <person name="Lee J.M."/>
            <person name="Cheong K."/>
            <person name="Shin H.-S."/>
            <person name="Kim S.-B."/>
            <person name="Han K."/>
            <person name="Lee J."/>
            <person name="Park M."/>
            <person name="Lee H.-A."/>
            <person name="Lee H.-Y."/>
            <person name="Lee Y."/>
            <person name="Oh S."/>
            <person name="Lee J.H."/>
            <person name="Choi E."/>
            <person name="Choi E."/>
            <person name="Lee S.E."/>
            <person name="Jeon J."/>
            <person name="Kim H."/>
            <person name="Choi G."/>
            <person name="Song H."/>
            <person name="Lee J."/>
            <person name="Lee S.-C."/>
            <person name="Kwon J.-K."/>
            <person name="Lee H.-Y."/>
            <person name="Koo N."/>
            <person name="Hong Y."/>
            <person name="Kim R.W."/>
            <person name="Kang W.-H."/>
            <person name="Huh J.H."/>
            <person name="Kang B.-C."/>
            <person name="Yang T.-J."/>
            <person name="Lee Y.-H."/>
            <person name="Bennetzen J.L."/>
            <person name="Choi D."/>
        </authorList>
    </citation>
    <scope>NUCLEOTIDE SEQUENCE [LARGE SCALE GENOMIC DNA]</scope>
    <source>
        <strain evidence="4">cv. PBC81</strain>
    </source>
</reference>
<organism evidence="3 4">
    <name type="scientific">Capsicum baccatum</name>
    <name type="common">Peruvian pepper</name>
    <dbReference type="NCBI Taxonomy" id="33114"/>
    <lineage>
        <taxon>Eukaryota</taxon>
        <taxon>Viridiplantae</taxon>
        <taxon>Streptophyta</taxon>
        <taxon>Embryophyta</taxon>
        <taxon>Tracheophyta</taxon>
        <taxon>Spermatophyta</taxon>
        <taxon>Magnoliopsida</taxon>
        <taxon>eudicotyledons</taxon>
        <taxon>Gunneridae</taxon>
        <taxon>Pentapetalae</taxon>
        <taxon>asterids</taxon>
        <taxon>lamiids</taxon>
        <taxon>Solanales</taxon>
        <taxon>Solanaceae</taxon>
        <taxon>Solanoideae</taxon>
        <taxon>Capsiceae</taxon>
        <taxon>Capsicum</taxon>
    </lineage>
</organism>
<dbReference type="Pfam" id="PF13963">
    <property type="entry name" value="Transpos_assoc"/>
    <property type="match status" value="1"/>
</dbReference>
<feature type="domain" description="Transposase-associated" evidence="2">
    <location>
        <begin position="62"/>
        <end position="132"/>
    </location>
</feature>
<evidence type="ECO:0000259" key="2">
    <source>
        <dbReference type="Pfam" id="PF13963"/>
    </source>
</evidence>
<evidence type="ECO:0000256" key="1">
    <source>
        <dbReference type="SAM" id="MobiDB-lite"/>
    </source>
</evidence>
<evidence type="ECO:0000313" key="3">
    <source>
        <dbReference type="EMBL" id="PHT55713.1"/>
    </source>
</evidence>
<gene>
    <name evidence="3" type="ORF">CQW23_04199</name>
</gene>
<feature type="compositionally biased region" description="Acidic residues" evidence="1">
    <location>
        <begin position="161"/>
        <end position="214"/>
    </location>
</feature>